<dbReference type="InterPro" id="IPR014198">
    <property type="entry name" value="Spore_III_AB"/>
</dbReference>
<proteinExistence type="predicted"/>
<dbReference type="RefSeq" id="WP_114353685.1">
    <property type="nucleotide sequence ID" value="NZ_QPJJ01000011.1"/>
</dbReference>
<dbReference type="AlphaFoldDB" id="A0A368XBS2"/>
<keyword evidence="2" id="KW-1185">Reference proteome</keyword>
<dbReference type="Pfam" id="PF09548">
    <property type="entry name" value="Spore_III_AB"/>
    <property type="match status" value="1"/>
</dbReference>
<gene>
    <name evidence="1" type="ORF">DFR57_111135</name>
</gene>
<protein>
    <submittedName>
        <fullName evidence="1">Stage III sporulation protein AB</fullName>
    </submittedName>
</protein>
<reference evidence="1 2" key="1">
    <citation type="submission" date="2018-07" db="EMBL/GenBank/DDBJ databases">
        <title>Genomic Encyclopedia of Type Strains, Phase IV (KMG-IV): sequencing the most valuable type-strain genomes for metagenomic binning, comparative biology and taxonomic classification.</title>
        <authorList>
            <person name="Goeker M."/>
        </authorList>
    </citation>
    <scope>NUCLEOTIDE SEQUENCE [LARGE SCALE GENOMIC DNA]</scope>
    <source>
        <strain evidence="1 2">DSM 27696</strain>
    </source>
</reference>
<dbReference type="NCBIfam" id="TIGR02833">
    <property type="entry name" value="spore_III_AB"/>
    <property type="match status" value="1"/>
</dbReference>
<dbReference type="OrthoDB" id="1957909at2"/>
<accession>A0A368XBS2</accession>
<evidence type="ECO:0000313" key="1">
    <source>
        <dbReference type="EMBL" id="RCW65400.1"/>
    </source>
</evidence>
<sequence>MKFIGAIILITATSYMGIEYSRKMEERPRQIRILKNALQIMHAEIIYSHSSIPLTCFAISKQISQPLSLFFYNVGQDLEHPTESLYKVWKDNLEKLWDSFSLINNDKEILLQFGRSLGKHDVMQQEKHIKLCLSHLERQLEEALDQRNRYAKMFKSLGFLFGVFLLLLLL</sequence>
<dbReference type="PIRSF" id="PIRSF021435">
    <property type="entry name" value="SpoIIIAB"/>
    <property type="match status" value="1"/>
</dbReference>
<name>A0A368XBS2_9BACI</name>
<evidence type="ECO:0000313" key="2">
    <source>
        <dbReference type="Proteomes" id="UP000252585"/>
    </source>
</evidence>
<comment type="caution">
    <text evidence="1">The sequence shown here is derived from an EMBL/GenBank/DDBJ whole genome shotgun (WGS) entry which is preliminary data.</text>
</comment>
<organism evidence="1 2">
    <name type="scientific">Saliterribacillus persicus</name>
    <dbReference type="NCBI Taxonomy" id="930114"/>
    <lineage>
        <taxon>Bacteria</taxon>
        <taxon>Bacillati</taxon>
        <taxon>Bacillota</taxon>
        <taxon>Bacilli</taxon>
        <taxon>Bacillales</taxon>
        <taxon>Bacillaceae</taxon>
        <taxon>Saliterribacillus</taxon>
    </lineage>
</organism>
<dbReference type="EMBL" id="QPJJ01000011">
    <property type="protein sequence ID" value="RCW65400.1"/>
    <property type="molecule type" value="Genomic_DNA"/>
</dbReference>
<dbReference type="Proteomes" id="UP000252585">
    <property type="component" value="Unassembled WGS sequence"/>
</dbReference>